<dbReference type="AlphaFoldDB" id="A0AAV3ZTW7"/>
<accession>A0AAV3ZTW7</accession>
<evidence type="ECO:0000313" key="1">
    <source>
        <dbReference type="EMBL" id="GFN97328.1"/>
    </source>
</evidence>
<dbReference type="EMBL" id="BLXT01002742">
    <property type="protein sequence ID" value="GFN97328.1"/>
    <property type="molecule type" value="Genomic_DNA"/>
</dbReference>
<organism evidence="1 2">
    <name type="scientific">Plakobranchus ocellatus</name>
    <dbReference type="NCBI Taxonomy" id="259542"/>
    <lineage>
        <taxon>Eukaryota</taxon>
        <taxon>Metazoa</taxon>
        <taxon>Spiralia</taxon>
        <taxon>Lophotrochozoa</taxon>
        <taxon>Mollusca</taxon>
        <taxon>Gastropoda</taxon>
        <taxon>Heterobranchia</taxon>
        <taxon>Euthyneura</taxon>
        <taxon>Panpulmonata</taxon>
        <taxon>Sacoglossa</taxon>
        <taxon>Placobranchoidea</taxon>
        <taxon>Plakobranchidae</taxon>
        <taxon>Plakobranchus</taxon>
    </lineage>
</organism>
<gene>
    <name evidence="1" type="ORF">PoB_002383400</name>
</gene>
<comment type="caution">
    <text evidence="1">The sequence shown here is derived from an EMBL/GenBank/DDBJ whole genome shotgun (WGS) entry which is preliminary data.</text>
</comment>
<reference evidence="1 2" key="1">
    <citation type="journal article" date="2021" name="Elife">
        <title>Chloroplast acquisition without the gene transfer in kleptoplastic sea slugs, Plakobranchus ocellatus.</title>
        <authorList>
            <person name="Maeda T."/>
            <person name="Takahashi S."/>
            <person name="Yoshida T."/>
            <person name="Shimamura S."/>
            <person name="Takaki Y."/>
            <person name="Nagai Y."/>
            <person name="Toyoda A."/>
            <person name="Suzuki Y."/>
            <person name="Arimoto A."/>
            <person name="Ishii H."/>
            <person name="Satoh N."/>
            <person name="Nishiyama T."/>
            <person name="Hasebe M."/>
            <person name="Maruyama T."/>
            <person name="Minagawa J."/>
            <person name="Obokata J."/>
            <person name="Shigenobu S."/>
        </authorList>
    </citation>
    <scope>NUCLEOTIDE SEQUENCE [LARGE SCALE GENOMIC DNA]</scope>
</reference>
<sequence length="209" mass="23610">MINFCYHSPHNSVKFQDKHSHGRGQPHVVTRERLLWQHNLASLSTLTVIFFSSSSAKSVAWMGGVAWEDTEKEARSTTLRAVASDPPNVKKRAQSLPVVAVFPKHSSTQIQTDGCADGPTAEQFNTIAAFARIRAVTSNLNGTAGKFSWRKSERPGFKMIKRQPKQRQKRRQTNQVVRWKRRKRGGIEFIVCNSTNLKSILPDVQTGRR</sequence>
<keyword evidence="2" id="KW-1185">Reference proteome</keyword>
<proteinExistence type="predicted"/>
<evidence type="ECO:0000313" key="2">
    <source>
        <dbReference type="Proteomes" id="UP000735302"/>
    </source>
</evidence>
<name>A0AAV3ZTW7_9GAST</name>
<protein>
    <submittedName>
        <fullName evidence="1">Uncharacterized protein</fullName>
    </submittedName>
</protein>
<dbReference type="Proteomes" id="UP000735302">
    <property type="component" value="Unassembled WGS sequence"/>
</dbReference>